<feature type="region of interest" description="Disordered" evidence="1">
    <location>
        <begin position="1"/>
        <end position="37"/>
    </location>
</feature>
<reference evidence="2" key="1">
    <citation type="journal article" date="2020" name="Nat. Commun.">
        <title>Large-scale genome sequencing of mycorrhizal fungi provides insights into the early evolution of symbiotic traits.</title>
        <authorList>
            <person name="Miyauchi S."/>
            <person name="Kiss E."/>
            <person name="Kuo A."/>
            <person name="Drula E."/>
            <person name="Kohler A."/>
            <person name="Sanchez-Garcia M."/>
            <person name="Morin E."/>
            <person name="Andreopoulos B."/>
            <person name="Barry K.W."/>
            <person name="Bonito G."/>
            <person name="Buee M."/>
            <person name="Carver A."/>
            <person name="Chen C."/>
            <person name="Cichocki N."/>
            <person name="Clum A."/>
            <person name="Culley D."/>
            <person name="Crous P.W."/>
            <person name="Fauchery L."/>
            <person name="Girlanda M."/>
            <person name="Hayes R.D."/>
            <person name="Keri Z."/>
            <person name="LaButti K."/>
            <person name="Lipzen A."/>
            <person name="Lombard V."/>
            <person name="Magnuson J."/>
            <person name="Maillard F."/>
            <person name="Murat C."/>
            <person name="Nolan M."/>
            <person name="Ohm R.A."/>
            <person name="Pangilinan J."/>
            <person name="Pereira M.F."/>
            <person name="Perotto S."/>
            <person name="Peter M."/>
            <person name="Pfister S."/>
            <person name="Riley R."/>
            <person name="Sitrit Y."/>
            <person name="Stielow J.B."/>
            <person name="Szollosi G."/>
            <person name="Zifcakova L."/>
            <person name="Stursova M."/>
            <person name="Spatafora J.W."/>
            <person name="Tedersoo L."/>
            <person name="Vaario L.M."/>
            <person name="Yamada A."/>
            <person name="Yan M."/>
            <person name="Wang P."/>
            <person name="Xu J."/>
            <person name="Bruns T."/>
            <person name="Baldrian P."/>
            <person name="Vilgalys R."/>
            <person name="Dunand C."/>
            <person name="Henrissat B."/>
            <person name="Grigoriev I.V."/>
            <person name="Hibbett D."/>
            <person name="Nagy L.G."/>
            <person name="Martin F.M."/>
        </authorList>
    </citation>
    <scope>NUCLEOTIDE SEQUENCE</scope>
    <source>
        <strain evidence="2">UP504</strain>
    </source>
</reference>
<evidence type="ECO:0000313" key="3">
    <source>
        <dbReference type="Proteomes" id="UP000886523"/>
    </source>
</evidence>
<organism evidence="2 3">
    <name type="scientific">Hydnum rufescens UP504</name>
    <dbReference type="NCBI Taxonomy" id="1448309"/>
    <lineage>
        <taxon>Eukaryota</taxon>
        <taxon>Fungi</taxon>
        <taxon>Dikarya</taxon>
        <taxon>Basidiomycota</taxon>
        <taxon>Agaricomycotina</taxon>
        <taxon>Agaricomycetes</taxon>
        <taxon>Cantharellales</taxon>
        <taxon>Hydnaceae</taxon>
        <taxon>Hydnum</taxon>
    </lineage>
</organism>
<proteinExistence type="predicted"/>
<evidence type="ECO:0000256" key="1">
    <source>
        <dbReference type="SAM" id="MobiDB-lite"/>
    </source>
</evidence>
<feature type="compositionally biased region" description="Basic residues" evidence="1">
    <location>
        <begin position="1"/>
        <end position="29"/>
    </location>
</feature>
<name>A0A9P6AZ95_9AGAM</name>
<keyword evidence="3" id="KW-1185">Reference proteome</keyword>
<dbReference type="AlphaFoldDB" id="A0A9P6AZ95"/>
<sequence>MGRVGRKGVTSTRRRKTSTKKSPNQKRTHPSLGRPATINDLPVETLVELISAKSSTPFSASLDRPA</sequence>
<evidence type="ECO:0000313" key="2">
    <source>
        <dbReference type="EMBL" id="KAF9514587.1"/>
    </source>
</evidence>
<gene>
    <name evidence="2" type="ORF">BS47DRAFT_1342907</name>
</gene>
<accession>A0A9P6AZ95</accession>
<dbReference type="EMBL" id="MU128959">
    <property type="protein sequence ID" value="KAF9514587.1"/>
    <property type="molecule type" value="Genomic_DNA"/>
</dbReference>
<comment type="caution">
    <text evidence="2">The sequence shown here is derived from an EMBL/GenBank/DDBJ whole genome shotgun (WGS) entry which is preliminary data.</text>
</comment>
<protein>
    <submittedName>
        <fullName evidence="2">Uncharacterized protein</fullName>
    </submittedName>
</protein>
<dbReference type="Proteomes" id="UP000886523">
    <property type="component" value="Unassembled WGS sequence"/>
</dbReference>